<dbReference type="Gene3D" id="3.30.420.40">
    <property type="match status" value="2"/>
</dbReference>
<dbReference type="InterPro" id="IPR043129">
    <property type="entry name" value="ATPase_NBD"/>
</dbReference>
<dbReference type="InterPro" id="IPR018484">
    <property type="entry name" value="FGGY_N"/>
</dbReference>
<dbReference type="InterPro" id="IPR018485">
    <property type="entry name" value="FGGY_C"/>
</dbReference>
<sequence length="510" mass="55845">MKLYVIGLDIGTTSVKAVLFKRSGYVVAEQEELYPTSQPKIGWSEQNPLQIELATIQALKVLIEKAAVPAEDIAAVGLSSAMHSLVCVDEENKPLSPLITWADQRSVKQAEELRSLSGSSIYLKTGTPQHPMTPLAKLRWMKENDYAPYRQAAKFKSMKEFLLARWFREDVVDYGVASASGLFNIRTKKWEEEALAAAGVTQDQLSVPVPPTYICQGLPPSLADQIGIKKELPFVIGSSDGPLANIGTGAIEHGDVAVTIGTSGAIRQMSTSPRTDEQQEIFCYSVAEQLWVMGGPTNNGGNVFHWMKEVLGEEQQRIAQQKQLSAYELLTGLAETSSPGANGLLFLPYLNGERAPIWNSRARASFIGLTPSHTKADMIRAGLEGTIYSIYHIGTALNRLAGPPKTLLASGGFARSALWLQILADVFGQPVELPLSHQSSAWGAAWLALLATGEESRLDDIKQSIPMKGTIEPNEQAHRRYAELFSIYQQAINELHSTFQRLSALQARLK</sequence>
<organism evidence="6 7">
    <name type="scientific">Halalkalibacter oceani</name>
    <dbReference type="NCBI Taxonomy" id="1653776"/>
    <lineage>
        <taxon>Bacteria</taxon>
        <taxon>Bacillati</taxon>
        <taxon>Bacillota</taxon>
        <taxon>Bacilli</taxon>
        <taxon>Bacillales</taxon>
        <taxon>Bacillaceae</taxon>
        <taxon>Halalkalibacter</taxon>
    </lineage>
</organism>
<evidence type="ECO:0000259" key="5">
    <source>
        <dbReference type="Pfam" id="PF02782"/>
    </source>
</evidence>
<dbReference type="PANTHER" id="PTHR43095">
    <property type="entry name" value="SUGAR KINASE"/>
    <property type="match status" value="1"/>
</dbReference>
<name>A0A9X2IN36_9BACI</name>
<evidence type="ECO:0000256" key="1">
    <source>
        <dbReference type="ARBA" id="ARBA00009156"/>
    </source>
</evidence>
<evidence type="ECO:0000313" key="7">
    <source>
        <dbReference type="Proteomes" id="UP001139179"/>
    </source>
</evidence>
<comment type="caution">
    <text evidence="6">The sequence shown here is derived from an EMBL/GenBank/DDBJ whole genome shotgun (WGS) entry which is preliminary data.</text>
</comment>
<dbReference type="Pfam" id="PF02782">
    <property type="entry name" value="FGGY_C"/>
    <property type="match status" value="1"/>
</dbReference>
<dbReference type="PROSITE" id="PS00933">
    <property type="entry name" value="FGGY_KINASES_1"/>
    <property type="match status" value="1"/>
</dbReference>
<dbReference type="GO" id="GO:0016301">
    <property type="term" value="F:kinase activity"/>
    <property type="evidence" value="ECO:0007669"/>
    <property type="project" value="UniProtKB-KW"/>
</dbReference>
<dbReference type="PANTHER" id="PTHR43095:SF2">
    <property type="entry name" value="GLUCONOKINASE"/>
    <property type="match status" value="1"/>
</dbReference>
<keyword evidence="3" id="KW-0418">Kinase</keyword>
<accession>A0A9X2IN36</accession>
<evidence type="ECO:0000313" key="6">
    <source>
        <dbReference type="EMBL" id="MCM3713017.1"/>
    </source>
</evidence>
<feature type="domain" description="Carbohydrate kinase FGGY N-terminal" evidence="4">
    <location>
        <begin position="4"/>
        <end position="247"/>
    </location>
</feature>
<dbReference type="SUPFAM" id="SSF53067">
    <property type="entry name" value="Actin-like ATPase domain"/>
    <property type="match status" value="2"/>
</dbReference>
<comment type="similarity">
    <text evidence="1">Belongs to the FGGY kinase family.</text>
</comment>
<evidence type="ECO:0000256" key="3">
    <source>
        <dbReference type="ARBA" id="ARBA00022777"/>
    </source>
</evidence>
<evidence type="ECO:0000259" key="4">
    <source>
        <dbReference type="Pfam" id="PF00370"/>
    </source>
</evidence>
<dbReference type="GO" id="GO:0005975">
    <property type="term" value="P:carbohydrate metabolic process"/>
    <property type="evidence" value="ECO:0007669"/>
    <property type="project" value="InterPro"/>
</dbReference>
<dbReference type="InterPro" id="IPR018483">
    <property type="entry name" value="Carb_kinase_FGGY_CS"/>
</dbReference>
<dbReference type="PIRSF" id="PIRSF000538">
    <property type="entry name" value="GlpK"/>
    <property type="match status" value="1"/>
</dbReference>
<reference evidence="6" key="1">
    <citation type="submission" date="2022-05" db="EMBL/GenBank/DDBJ databases">
        <title>Comparative Genomics of Spacecraft Associated Microbes.</title>
        <authorList>
            <person name="Tran M.T."/>
            <person name="Wright A."/>
            <person name="Seuylemezian A."/>
            <person name="Eisen J."/>
            <person name="Coil D."/>
        </authorList>
    </citation>
    <scope>NUCLEOTIDE SEQUENCE</scope>
    <source>
        <strain evidence="6">214.1.1</strain>
    </source>
</reference>
<dbReference type="AlphaFoldDB" id="A0A9X2IN36"/>
<feature type="domain" description="Carbohydrate kinase FGGY C-terminal" evidence="5">
    <location>
        <begin position="257"/>
        <end position="451"/>
    </location>
</feature>
<dbReference type="InterPro" id="IPR050406">
    <property type="entry name" value="FGGY_Carb_Kinase"/>
</dbReference>
<gene>
    <name evidence="6" type="ORF">M3202_02905</name>
</gene>
<keyword evidence="7" id="KW-1185">Reference proteome</keyword>
<dbReference type="Proteomes" id="UP001139179">
    <property type="component" value="Unassembled WGS sequence"/>
</dbReference>
<keyword evidence="2" id="KW-0808">Transferase</keyword>
<dbReference type="InterPro" id="IPR000577">
    <property type="entry name" value="Carb_kinase_FGGY"/>
</dbReference>
<dbReference type="CDD" id="cd07770">
    <property type="entry name" value="ASKHA_NBD_FGGY_GntK"/>
    <property type="match status" value="1"/>
</dbReference>
<dbReference type="GO" id="GO:0016773">
    <property type="term" value="F:phosphotransferase activity, alcohol group as acceptor"/>
    <property type="evidence" value="ECO:0007669"/>
    <property type="project" value="InterPro"/>
</dbReference>
<dbReference type="EMBL" id="JAMBOL010000002">
    <property type="protein sequence ID" value="MCM3713017.1"/>
    <property type="molecule type" value="Genomic_DNA"/>
</dbReference>
<protein>
    <submittedName>
        <fullName evidence="6">Gluconokinase</fullName>
    </submittedName>
</protein>
<dbReference type="RefSeq" id="WP_251221861.1">
    <property type="nucleotide sequence ID" value="NZ_JAMBOL010000002.1"/>
</dbReference>
<evidence type="ECO:0000256" key="2">
    <source>
        <dbReference type="ARBA" id="ARBA00022679"/>
    </source>
</evidence>
<dbReference type="Pfam" id="PF00370">
    <property type="entry name" value="FGGY_N"/>
    <property type="match status" value="1"/>
</dbReference>
<proteinExistence type="inferred from homology"/>